<dbReference type="EMBL" id="JACTAM010000007">
    <property type="protein sequence ID" value="KAI2662630.1"/>
    <property type="molecule type" value="Genomic_DNA"/>
</dbReference>
<keyword evidence="3" id="KW-0677">Repeat</keyword>
<feature type="repeat" description="ARM" evidence="6">
    <location>
        <begin position="377"/>
        <end position="419"/>
    </location>
</feature>
<gene>
    <name evidence="8" type="ORF">H4Q32_001537</name>
</gene>
<feature type="repeat" description="ARM" evidence="6">
    <location>
        <begin position="335"/>
        <end position="377"/>
    </location>
</feature>
<name>A0ABQ8MIE4_LABRO</name>
<comment type="subcellular location">
    <subcellularLocation>
        <location evidence="1">Cell junction</location>
    </subcellularLocation>
</comment>
<comment type="caution">
    <text evidence="8">The sequence shown here is derived from an EMBL/GenBank/DDBJ whole genome shotgun (WGS) entry which is preliminary data.</text>
</comment>
<feature type="region of interest" description="Disordered" evidence="7">
    <location>
        <begin position="528"/>
        <end position="552"/>
    </location>
</feature>
<dbReference type="Gene3D" id="1.25.10.10">
    <property type="entry name" value="Leucine-rich Repeat Variant"/>
    <property type="match status" value="1"/>
</dbReference>
<evidence type="ECO:0000256" key="4">
    <source>
        <dbReference type="ARBA" id="ARBA00022889"/>
    </source>
</evidence>
<sequence length="770" mass="84680">MSAVVATEGLFFSALQPSTSVTTYAIPTDDHPRRDQLAKARRVQQQVQQRMAEKSLSSSRLNASTEFDGHSSTAPRLPQYAGDFSSRSAVEMGTRHRISHGVPMPAVVGRPYMYHDDAHVSGSYNQMQTSESMTLSRTEQDAAAMAGLSLQRQPSPVGNWMASYGHSSSPNALQRQRTLSGTLAREGFNTGWREAELVNQYAFKGPSHRTISRINNRQVQQQQQQQQQRLSSSSVQWQQMSTGGTNMMGAGHYQGTMKRAGSVHSMKSVGRGADVYDGLADGAADGLGGIHNLDMTTAVSYLSSTDVAMQMLGAAYIQHQCYHSNEAKTMVRSLKGISALVQLFSSENQEVQRYATGATRNLIYENMDNKAALIEAGGISKLIGALREPDDELRKNITGILWNLSSKDSLKERLARESLSELTERVLLPLSGGGDAGVIQQSASEADIFYNTTGCLRNLSSVNERTRQQMRETRGLVDSLVGYIENSLQEGKGEDKGLENCVCVLRNLSYQLYSEIPASVQMRLEGPSRAQDRRHNDPIGCFTPQSKKAKDRNQDLTTFSEVARVPKGAEWLWHPKIVALYNRVLQSSETTTATREAAAGAMQNITAGDSRWASVLSRVALEQERMLPVILDLLRSPTDAELRSLTGLLRNLSRHCKNKADMATKVVNIMVNKLPSDGHQKEPSSDVVVNICGVLNNLVTGSSLAARDITYFDGLPKLVSIKTSHDNSPGKLKAARAASTVLSNMFQYTKLHKDYKQKGFTRRDFTDTTI</sequence>
<dbReference type="Proteomes" id="UP000830375">
    <property type="component" value="Unassembled WGS sequence"/>
</dbReference>
<keyword evidence="5" id="KW-0965">Cell junction</keyword>
<evidence type="ECO:0000256" key="3">
    <source>
        <dbReference type="ARBA" id="ARBA00022737"/>
    </source>
</evidence>
<feature type="compositionally biased region" description="Low complexity" evidence="7">
    <location>
        <begin position="217"/>
        <end position="239"/>
    </location>
</feature>
<dbReference type="InterPro" id="IPR000225">
    <property type="entry name" value="Armadillo"/>
</dbReference>
<dbReference type="InterPro" id="IPR016024">
    <property type="entry name" value="ARM-type_fold"/>
</dbReference>
<evidence type="ECO:0000256" key="7">
    <source>
        <dbReference type="SAM" id="MobiDB-lite"/>
    </source>
</evidence>
<dbReference type="SMART" id="SM00185">
    <property type="entry name" value="ARM"/>
    <property type="match status" value="6"/>
</dbReference>
<feature type="region of interest" description="Disordered" evidence="7">
    <location>
        <begin position="216"/>
        <end position="243"/>
    </location>
</feature>
<evidence type="ECO:0000256" key="6">
    <source>
        <dbReference type="PROSITE-ProRule" id="PRU00259"/>
    </source>
</evidence>
<evidence type="ECO:0000256" key="2">
    <source>
        <dbReference type="ARBA" id="ARBA00005462"/>
    </source>
</evidence>
<dbReference type="PANTHER" id="PTHR10372:SF1">
    <property type="entry name" value="PLAKOPHILIN-3"/>
    <property type="match status" value="1"/>
</dbReference>
<dbReference type="Pfam" id="PF00514">
    <property type="entry name" value="Arm"/>
    <property type="match status" value="2"/>
</dbReference>
<proteinExistence type="inferred from homology"/>
<keyword evidence="9" id="KW-1185">Reference proteome</keyword>
<evidence type="ECO:0000313" key="9">
    <source>
        <dbReference type="Proteomes" id="UP000830375"/>
    </source>
</evidence>
<comment type="similarity">
    <text evidence="2">Belongs to the beta-catenin family.</text>
</comment>
<accession>A0ABQ8MIE4</accession>
<dbReference type="InterPro" id="IPR028435">
    <property type="entry name" value="Plakophilin/d_Catenin"/>
</dbReference>
<feature type="compositionally biased region" description="Polar residues" evidence="7">
    <location>
        <begin position="55"/>
        <end position="74"/>
    </location>
</feature>
<evidence type="ECO:0000256" key="5">
    <source>
        <dbReference type="ARBA" id="ARBA00022949"/>
    </source>
</evidence>
<evidence type="ECO:0000313" key="8">
    <source>
        <dbReference type="EMBL" id="KAI2662630.1"/>
    </source>
</evidence>
<keyword evidence="4" id="KW-0130">Cell adhesion</keyword>
<reference evidence="8 9" key="1">
    <citation type="submission" date="2022-01" db="EMBL/GenBank/DDBJ databases">
        <title>A high-quality chromosome-level genome assembly of rohu carp, Labeo rohita.</title>
        <authorList>
            <person name="Arick M.A. II"/>
            <person name="Hsu C.-Y."/>
            <person name="Magbanua Z."/>
            <person name="Pechanova O."/>
            <person name="Grover C."/>
            <person name="Miller E."/>
            <person name="Thrash A."/>
            <person name="Ezzel L."/>
            <person name="Alam S."/>
            <person name="Benzie J."/>
            <person name="Hamilton M."/>
            <person name="Karsi A."/>
            <person name="Lawrence M.L."/>
            <person name="Peterson D.G."/>
        </authorList>
    </citation>
    <scope>NUCLEOTIDE SEQUENCE [LARGE SCALE GENOMIC DNA]</scope>
    <source>
        <strain evidence="9">BAU-BD-2019</strain>
        <tissue evidence="8">Blood</tissue>
    </source>
</reference>
<dbReference type="InterPro" id="IPR011989">
    <property type="entry name" value="ARM-like"/>
</dbReference>
<evidence type="ECO:0000256" key="1">
    <source>
        <dbReference type="ARBA" id="ARBA00004282"/>
    </source>
</evidence>
<dbReference type="SUPFAM" id="SSF48371">
    <property type="entry name" value="ARM repeat"/>
    <property type="match status" value="1"/>
</dbReference>
<dbReference type="PROSITE" id="PS50176">
    <property type="entry name" value="ARM_REPEAT"/>
    <property type="match status" value="2"/>
</dbReference>
<protein>
    <submittedName>
        <fullName evidence="8">Plakophilin-3</fullName>
    </submittedName>
</protein>
<dbReference type="PANTHER" id="PTHR10372">
    <property type="entry name" value="PLAKOPHILLIN-RELATED"/>
    <property type="match status" value="1"/>
</dbReference>
<organism evidence="8 9">
    <name type="scientific">Labeo rohita</name>
    <name type="common">Indian major carp</name>
    <name type="synonym">Cyprinus rohita</name>
    <dbReference type="NCBI Taxonomy" id="84645"/>
    <lineage>
        <taxon>Eukaryota</taxon>
        <taxon>Metazoa</taxon>
        <taxon>Chordata</taxon>
        <taxon>Craniata</taxon>
        <taxon>Vertebrata</taxon>
        <taxon>Euteleostomi</taxon>
        <taxon>Actinopterygii</taxon>
        <taxon>Neopterygii</taxon>
        <taxon>Teleostei</taxon>
        <taxon>Ostariophysi</taxon>
        <taxon>Cypriniformes</taxon>
        <taxon>Cyprinidae</taxon>
        <taxon>Labeoninae</taxon>
        <taxon>Labeonini</taxon>
        <taxon>Labeo</taxon>
    </lineage>
</organism>
<feature type="region of interest" description="Disordered" evidence="7">
    <location>
        <begin position="45"/>
        <end position="81"/>
    </location>
</feature>